<accession>A0AAW1T726</accession>
<feature type="region of interest" description="Disordered" evidence="1">
    <location>
        <begin position="157"/>
        <end position="178"/>
    </location>
</feature>
<dbReference type="EMBL" id="JALJOV010000354">
    <property type="protein sequence ID" value="KAK9864437.1"/>
    <property type="molecule type" value="Genomic_DNA"/>
</dbReference>
<protein>
    <submittedName>
        <fullName evidence="2">Uncharacterized protein</fullName>
    </submittedName>
</protein>
<gene>
    <name evidence="2" type="ORF">WJX84_007113</name>
</gene>
<dbReference type="AlphaFoldDB" id="A0AAW1T726"/>
<dbReference type="Proteomes" id="UP001485043">
    <property type="component" value="Unassembled WGS sequence"/>
</dbReference>
<name>A0AAW1T726_9CHLO</name>
<evidence type="ECO:0000256" key="1">
    <source>
        <dbReference type="SAM" id="MobiDB-lite"/>
    </source>
</evidence>
<proteinExistence type="predicted"/>
<evidence type="ECO:0000313" key="2">
    <source>
        <dbReference type="EMBL" id="KAK9864437.1"/>
    </source>
</evidence>
<evidence type="ECO:0000313" key="3">
    <source>
        <dbReference type="Proteomes" id="UP001485043"/>
    </source>
</evidence>
<organism evidence="2 3">
    <name type="scientific">Apatococcus fuscideae</name>
    <dbReference type="NCBI Taxonomy" id="2026836"/>
    <lineage>
        <taxon>Eukaryota</taxon>
        <taxon>Viridiplantae</taxon>
        <taxon>Chlorophyta</taxon>
        <taxon>core chlorophytes</taxon>
        <taxon>Trebouxiophyceae</taxon>
        <taxon>Chlorellales</taxon>
        <taxon>Chlorellaceae</taxon>
        <taxon>Apatococcus</taxon>
    </lineage>
</organism>
<keyword evidence="3" id="KW-1185">Reference proteome</keyword>
<sequence length="411" mass="42885">MGDVGPELLRSQRDCINATQEDGGPAWQTLHSLDDNLSALLESHHSVTTPSSGQHLGGNRQIMSSMMTVSNFSRAGSQGPFKSPTPTSLLSSFEQLGPVDHEDTVLDRDTKVLSRDWTCDILASCPELMMPADLPYSPALAGECAGQERVGLLQNAAGGHAGSSELEEPRTPNPIGSSMLRGRDTAARSGASNATGAAAFVASTTPICAGAATGVPTAAQSRGHSKGLDSAAHARAEISSPNPKIAKTLLYACQSQFQSRIPRLAGSMQNNQRLMATMPHESLLLHGLDAASDSGGALNEDAHLMQNGRAPFAKPIGTQRYTRRPPKAARPRAAARKAYAAFAASKPVDVPVGVDGGKLHRALQALANAPGITGEAAPSDHGQGQHDGPSTGLKYFEGYAYVSITLQRTAG</sequence>
<comment type="caution">
    <text evidence="2">The sequence shown here is derived from an EMBL/GenBank/DDBJ whole genome shotgun (WGS) entry which is preliminary data.</text>
</comment>
<reference evidence="2 3" key="1">
    <citation type="journal article" date="2024" name="Nat. Commun.">
        <title>Phylogenomics reveals the evolutionary origins of lichenization in chlorophyte algae.</title>
        <authorList>
            <person name="Puginier C."/>
            <person name="Libourel C."/>
            <person name="Otte J."/>
            <person name="Skaloud P."/>
            <person name="Haon M."/>
            <person name="Grisel S."/>
            <person name="Petersen M."/>
            <person name="Berrin J.G."/>
            <person name="Delaux P.M."/>
            <person name="Dal Grande F."/>
            <person name="Keller J."/>
        </authorList>
    </citation>
    <scope>NUCLEOTIDE SEQUENCE [LARGE SCALE GENOMIC DNA]</scope>
    <source>
        <strain evidence="2 3">SAG 2523</strain>
    </source>
</reference>